<organism evidence="1 2">
    <name type="scientific">Clitoria ternatea</name>
    <name type="common">Butterfly pea</name>
    <dbReference type="NCBI Taxonomy" id="43366"/>
    <lineage>
        <taxon>Eukaryota</taxon>
        <taxon>Viridiplantae</taxon>
        <taxon>Streptophyta</taxon>
        <taxon>Embryophyta</taxon>
        <taxon>Tracheophyta</taxon>
        <taxon>Spermatophyta</taxon>
        <taxon>Magnoliopsida</taxon>
        <taxon>eudicotyledons</taxon>
        <taxon>Gunneridae</taxon>
        <taxon>Pentapetalae</taxon>
        <taxon>rosids</taxon>
        <taxon>fabids</taxon>
        <taxon>Fabales</taxon>
        <taxon>Fabaceae</taxon>
        <taxon>Papilionoideae</taxon>
        <taxon>50 kb inversion clade</taxon>
        <taxon>NPAAA clade</taxon>
        <taxon>indigoferoid/millettioid clade</taxon>
        <taxon>Phaseoleae</taxon>
        <taxon>Clitoria</taxon>
    </lineage>
</organism>
<accession>A0AAN9Q111</accession>
<reference evidence="1 2" key="1">
    <citation type="submission" date="2024-01" db="EMBL/GenBank/DDBJ databases">
        <title>The genomes of 5 underutilized Papilionoideae crops provide insights into root nodulation and disease resistance.</title>
        <authorList>
            <person name="Yuan L."/>
        </authorList>
    </citation>
    <scope>NUCLEOTIDE SEQUENCE [LARGE SCALE GENOMIC DNA]</scope>
    <source>
        <strain evidence="1">LY-2023</strain>
        <tissue evidence="1">Leaf</tissue>
    </source>
</reference>
<comment type="caution">
    <text evidence="1">The sequence shown here is derived from an EMBL/GenBank/DDBJ whole genome shotgun (WGS) entry which is preliminary data.</text>
</comment>
<sequence length="72" mass="7962">MPYSPFVAFNPSSWTRTSISLTLTRCNTTQLELASEPLHNISSSYSFSLSMWPVTHDLPIEKGIAARSSSGR</sequence>
<evidence type="ECO:0000313" key="1">
    <source>
        <dbReference type="EMBL" id="KAK7317957.1"/>
    </source>
</evidence>
<name>A0AAN9Q111_CLITE</name>
<proteinExistence type="predicted"/>
<dbReference type="AlphaFoldDB" id="A0AAN9Q111"/>
<protein>
    <submittedName>
        <fullName evidence="1">Uncharacterized protein</fullName>
    </submittedName>
</protein>
<evidence type="ECO:0000313" key="2">
    <source>
        <dbReference type="Proteomes" id="UP001359559"/>
    </source>
</evidence>
<keyword evidence="2" id="KW-1185">Reference proteome</keyword>
<gene>
    <name evidence="1" type="ORF">RJT34_02614</name>
</gene>
<dbReference type="Proteomes" id="UP001359559">
    <property type="component" value="Unassembled WGS sequence"/>
</dbReference>
<dbReference type="EMBL" id="JAYKXN010000001">
    <property type="protein sequence ID" value="KAK7317957.1"/>
    <property type="molecule type" value="Genomic_DNA"/>
</dbReference>